<gene>
    <name evidence="1" type="ORF">F2P81_021914</name>
</gene>
<name>A0A6A4RSN6_SCOMX</name>
<reference evidence="1 2" key="1">
    <citation type="submission" date="2019-06" db="EMBL/GenBank/DDBJ databases">
        <title>Draft genomes of female and male turbot (Scophthalmus maximus).</title>
        <authorList>
            <person name="Xu H."/>
            <person name="Xu X.-W."/>
            <person name="Shao C."/>
            <person name="Chen S."/>
        </authorList>
    </citation>
    <scope>NUCLEOTIDE SEQUENCE [LARGE SCALE GENOMIC DNA]</scope>
    <source>
        <strain evidence="1">Ysfricsl-2016a</strain>
        <tissue evidence="1">Blood</tissue>
    </source>
</reference>
<organism evidence="1 2">
    <name type="scientific">Scophthalmus maximus</name>
    <name type="common">Turbot</name>
    <name type="synonym">Psetta maxima</name>
    <dbReference type="NCBI Taxonomy" id="52904"/>
    <lineage>
        <taxon>Eukaryota</taxon>
        <taxon>Metazoa</taxon>
        <taxon>Chordata</taxon>
        <taxon>Craniata</taxon>
        <taxon>Vertebrata</taxon>
        <taxon>Euteleostomi</taxon>
        <taxon>Actinopterygii</taxon>
        <taxon>Neopterygii</taxon>
        <taxon>Teleostei</taxon>
        <taxon>Neoteleostei</taxon>
        <taxon>Acanthomorphata</taxon>
        <taxon>Carangaria</taxon>
        <taxon>Pleuronectiformes</taxon>
        <taxon>Pleuronectoidei</taxon>
        <taxon>Scophthalmidae</taxon>
        <taxon>Scophthalmus</taxon>
    </lineage>
</organism>
<dbReference type="EMBL" id="VEVO01000020">
    <property type="protein sequence ID" value="KAF0025033.1"/>
    <property type="molecule type" value="Genomic_DNA"/>
</dbReference>
<comment type="caution">
    <text evidence="1">The sequence shown here is derived from an EMBL/GenBank/DDBJ whole genome shotgun (WGS) entry which is preliminary data.</text>
</comment>
<accession>A0A6A4RSN6</accession>
<evidence type="ECO:0000313" key="1">
    <source>
        <dbReference type="EMBL" id="KAF0025033.1"/>
    </source>
</evidence>
<dbReference type="Proteomes" id="UP000438429">
    <property type="component" value="Unassembled WGS sequence"/>
</dbReference>
<proteinExistence type="predicted"/>
<evidence type="ECO:0000313" key="2">
    <source>
        <dbReference type="Proteomes" id="UP000438429"/>
    </source>
</evidence>
<sequence>MTECVRMQVTVEQIAASSCRVFSLFRAAAPSFHSPLMFCFMCRRAHMHVVHSPGKHGSNEERGLMHKCSEMAHTHTAFLRDTRDVIPHSLATPYALYRGTQKQITSRRHQPI</sequence>
<protein>
    <submittedName>
        <fullName evidence="1">Uncharacterized protein</fullName>
    </submittedName>
</protein>
<dbReference type="AlphaFoldDB" id="A0A6A4RSN6"/>